<accession>A0A178XT14</accession>
<dbReference type="OrthoDB" id="7473921at2"/>
<comment type="caution">
    <text evidence="2">The sequence shown here is derived from an EMBL/GenBank/DDBJ whole genome shotgun (WGS) entry which is preliminary data.</text>
</comment>
<evidence type="ECO:0000256" key="1">
    <source>
        <dbReference type="SAM" id="Phobius"/>
    </source>
</evidence>
<dbReference type="PANTHER" id="PTHR36535">
    <property type="entry name" value="YALI0E30327P"/>
    <property type="match status" value="1"/>
</dbReference>
<keyword evidence="1" id="KW-0812">Transmembrane</keyword>
<proteinExistence type="predicted"/>
<dbReference type="PANTHER" id="PTHR36535:SF1">
    <property type="entry name" value="DUF1772 DOMAIN-CONTAINING PROTEIN"/>
    <property type="match status" value="1"/>
</dbReference>
<feature type="transmembrane region" description="Helical" evidence="1">
    <location>
        <begin position="47"/>
        <end position="66"/>
    </location>
</feature>
<reference evidence="2 3" key="1">
    <citation type="journal article" date="2016" name="Int. J. Syst. Evol. Microbiol.">
        <title>Ensifer glycinis sp. nov., an novel rhizobial species associated with Glycine spp.</title>
        <authorList>
            <person name="Yan H."/>
            <person name="Yan J."/>
            <person name="Sui X.H."/>
            <person name="Wang E.T."/>
            <person name="Chen W.X."/>
            <person name="Zhang X.X."/>
            <person name="Chen W.F."/>
        </authorList>
    </citation>
    <scope>NUCLEOTIDE SEQUENCE [LARGE SCALE GENOMIC DNA]</scope>
    <source>
        <strain evidence="2 3">CCBAU 23380</strain>
    </source>
</reference>
<organism evidence="2 3">
    <name type="scientific">Sinorhizobium glycinis</name>
    <dbReference type="NCBI Taxonomy" id="1472378"/>
    <lineage>
        <taxon>Bacteria</taxon>
        <taxon>Pseudomonadati</taxon>
        <taxon>Pseudomonadota</taxon>
        <taxon>Alphaproteobacteria</taxon>
        <taxon>Hyphomicrobiales</taxon>
        <taxon>Rhizobiaceae</taxon>
        <taxon>Sinorhizobium/Ensifer group</taxon>
        <taxon>Sinorhizobium</taxon>
    </lineage>
</organism>
<protein>
    <recommendedName>
        <fullName evidence="4">DUF1772 domain-containing protein</fullName>
    </recommendedName>
</protein>
<name>A0A178XT14_9HYPH</name>
<dbReference type="AlphaFoldDB" id="A0A178XT14"/>
<feature type="transmembrane region" description="Helical" evidence="1">
    <location>
        <begin position="123"/>
        <end position="141"/>
    </location>
</feature>
<evidence type="ECO:0008006" key="4">
    <source>
        <dbReference type="Google" id="ProtNLM"/>
    </source>
</evidence>
<keyword evidence="3" id="KW-1185">Reference proteome</keyword>
<evidence type="ECO:0000313" key="3">
    <source>
        <dbReference type="Proteomes" id="UP000094025"/>
    </source>
</evidence>
<keyword evidence="1" id="KW-1133">Transmembrane helix</keyword>
<dbReference type="EMBL" id="LPUX01000061">
    <property type="protein sequence ID" value="OAP38419.1"/>
    <property type="molecule type" value="Genomic_DNA"/>
</dbReference>
<sequence length="146" mass="15878">MFGLLALLTASVFFGAAIYINVAEQPARLRLDHRALLAEWGPAYRRGFEMQASLAIISGLLGAAAWWQSGNPLWGLGAAVIILNWPYTLMLIMPINNRLETTPPDQASEETRELIMRWGKLHAGRSALGAVAAVIYLIAAFDGMPG</sequence>
<dbReference type="Pfam" id="PF08592">
    <property type="entry name" value="Anthrone_oxy"/>
    <property type="match status" value="1"/>
</dbReference>
<dbReference type="Proteomes" id="UP000094025">
    <property type="component" value="Unassembled WGS sequence"/>
</dbReference>
<feature type="transmembrane region" description="Helical" evidence="1">
    <location>
        <begin position="73"/>
        <end position="95"/>
    </location>
</feature>
<keyword evidence="1" id="KW-0472">Membrane</keyword>
<gene>
    <name evidence="2" type="ORF">AU381_22895</name>
</gene>
<dbReference type="RefSeq" id="WP_064242959.1">
    <property type="nucleotide sequence ID" value="NZ_LPUX01000061.1"/>
</dbReference>
<evidence type="ECO:0000313" key="2">
    <source>
        <dbReference type="EMBL" id="OAP38419.1"/>
    </source>
</evidence>
<dbReference type="InterPro" id="IPR013901">
    <property type="entry name" value="Anthrone_oxy"/>
</dbReference>